<evidence type="ECO:0000256" key="1">
    <source>
        <dbReference type="ARBA" id="ARBA00001966"/>
    </source>
</evidence>
<evidence type="ECO:0000313" key="6">
    <source>
        <dbReference type="EMBL" id="KRG17544.1"/>
    </source>
</evidence>
<dbReference type="Proteomes" id="UP000051494">
    <property type="component" value="Unassembled WGS sequence"/>
</dbReference>
<evidence type="ECO:0000256" key="3">
    <source>
        <dbReference type="ARBA" id="ARBA00022723"/>
    </source>
</evidence>
<dbReference type="SFLD" id="SFLDS00029">
    <property type="entry name" value="Radical_SAM"/>
    <property type="match status" value="1"/>
</dbReference>
<dbReference type="STRING" id="437022.CC99x_02289"/>
<keyword evidence="3" id="KW-0479">Metal-binding</keyword>
<sequence>MFNFTYQLTKLNRLEVVLKTVERCNINCSYCYFFNDKDKSFLKHPKYISLKMIEDVCHFLRVGIEKLKIENLVIIFHGGEPLLQKKKILM</sequence>
<dbReference type="InterPro" id="IPR013785">
    <property type="entry name" value="Aldolase_TIM"/>
</dbReference>
<dbReference type="SUPFAM" id="SSF102114">
    <property type="entry name" value="Radical SAM enzymes"/>
    <property type="match status" value="1"/>
</dbReference>
<dbReference type="GO" id="GO:0003824">
    <property type="term" value="F:catalytic activity"/>
    <property type="evidence" value="ECO:0007669"/>
    <property type="project" value="InterPro"/>
</dbReference>
<organism evidence="6">
    <name type="scientific">Candidatus Berkiella cookevillensis</name>
    <dbReference type="NCBI Taxonomy" id="437022"/>
    <lineage>
        <taxon>Bacteria</taxon>
        <taxon>Pseudomonadati</taxon>
        <taxon>Pseudomonadota</taxon>
        <taxon>Gammaproteobacteria</taxon>
        <taxon>Candidatus Berkiellales</taxon>
        <taxon>Candidatus Berkiellaceae</taxon>
        <taxon>Candidatus Berkiella</taxon>
    </lineage>
</organism>
<evidence type="ECO:0000256" key="4">
    <source>
        <dbReference type="ARBA" id="ARBA00023004"/>
    </source>
</evidence>
<evidence type="ECO:0000256" key="5">
    <source>
        <dbReference type="ARBA" id="ARBA00023014"/>
    </source>
</evidence>
<dbReference type="AlphaFoldDB" id="A0A0Q9YND4"/>
<dbReference type="InterPro" id="IPR007197">
    <property type="entry name" value="rSAM"/>
</dbReference>
<proteinExistence type="predicted"/>
<dbReference type="GO" id="GO:0046872">
    <property type="term" value="F:metal ion binding"/>
    <property type="evidence" value="ECO:0007669"/>
    <property type="project" value="UniProtKB-KW"/>
</dbReference>
<evidence type="ECO:0000256" key="2">
    <source>
        <dbReference type="ARBA" id="ARBA00022691"/>
    </source>
</evidence>
<dbReference type="EMBL" id="LKHV01000015">
    <property type="protein sequence ID" value="KRG17544.1"/>
    <property type="molecule type" value="Genomic_DNA"/>
</dbReference>
<accession>A0A0Q9YND4</accession>
<evidence type="ECO:0000313" key="7">
    <source>
        <dbReference type="EMBL" id="MCS5707958.1"/>
    </source>
</evidence>
<dbReference type="EMBL" id="LKHV02000001">
    <property type="protein sequence ID" value="MCS5707958.1"/>
    <property type="molecule type" value="Genomic_DNA"/>
</dbReference>
<protein>
    <submittedName>
        <fullName evidence="7">4Fe-4S cluster-binding domain-containing protein</fullName>
    </submittedName>
    <submittedName>
        <fullName evidence="6">Molybdenum cofactor biosynthesis protein A</fullName>
    </submittedName>
</protein>
<gene>
    <name evidence="7" type="ORF">CC99x_003475</name>
    <name evidence="6" type="ORF">CC99x_02289</name>
</gene>
<dbReference type="InterPro" id="IPR058240">
    <property type="entry name" value="rSAM_sf"/>
</dbReference>
<keyword evidence="2" id="KW-0949">S-adenosyl-L-methionine</keyword>
<keyword evidence="8" id="KW-1185">Reference proteome</keyword>
<reference evidence="6" key="1">
    <citation type="submission" date="2015-09" db="EMBL/GenBank/DDBJ databases">
        <title>Draft Genome Sequences of Two Novel Amoeba-resistant Intranuclear Bacteria, Candidatus Berkiella cookevillensis and Candidatus Berkiella aquae.</title>
        <authorList>
            <person name="Mehari Y.T."/>
            <person name="Arivett B.A."/>
            <person name="Farone A.L."/>
            <person name="Gunderson J.H."/>
            <person name="Farone M.B."/>
        </authorList>
    </citation>
    <scope>NUCLEOTIDE SEQUENCE [LARGE SCALE GENOMIC DNA]</scope>
    <source>
        <strain evidence="6">CC99</strain>
    </source>
</reference>
<reference evidence="7" key="3">
    <citation type="submission" date="2021-06" db="EMBL/GenBank/DDBJ databases">
        <title>Genomic Description and Analysis of Intracellular Bacteria, Candidatus Berkiella cookevillensis and Candidatus Berkiella aquae.</title>
        <authorList>
            <person name="Kidane D.T."/>
            <person name="Mehari Y.T."/>
            <person name="Rice F.C."/>
            <person name="Arivett B.A."/>
            <person name="Farone A.L."/>
            <person name="Berk S.G."/>
            <person name="Farone M.B."/>
        </authorList>
    </citation>
    <scope>NUCLEOTIDE SEQUENCE</scope>
    <source>
        <strain evidence="7">CC99</strain>
    </source>
</reference>
<dbReference type="GO" id="GO:0051536">
    <property type="term" value="F:iron-sulfur cluster binding"/>
    <property type="evidence" value="ECO:0007669"/>
    <property type="project" value="UniProtKB-KW"/>
</dbReference>
<evidence type="ECO:0000313" key="8">
    <source>
        <dbReference type="Proteomes" id="UP000051494"/>
    </source>
</evidence>
<keyword evidence="5" id="KW-0411">Iron-sulfur</keyword>
<keyword evidence="4" id="KW-0408">Iron</keyword>
<name>A0A0Q9YND4_9GAMM</name>
<comment type="caution">
    <text evidence="6">The sequence shown here is derived from an EMBL/GenBank/DDBJ whole genome shotgun (WGS) entry which is preliminary data.</text>
</comment>
<comment type="cofactor">
    <cofactor evidence="1">
        <name>[4Fe-4S] cluster</name>
        <dbReference type="ChEBI" id="CHEBI:49883"/>
    </cofactor>
</comment>
<dbReference type="Gene3D" id="3.20.20.70">
    <property type="entry name" value="Aldolase class I"/>
    <property type="match status" value="1"/>
</dbReference>
<dbReference type="OrthoDB" id="9782387at2"/>
<reference evidence="7" key="2">
    <citation type="journal article" date="2016" name="Genome Announc.">
        <title>Draft Genome Sequences of Two Novel Amoeba-Resistant Intranuclear Bacteria, 'Candidatus Berkiella cookevillensis' and 'Candidatus Berkiella aquae'.</title>
        <authorList>
            <person name="Mehari Y.T."/>
            <person name="Arivett B.A."/>
            <person name="Farone A.L."/>
            <person name="Gunderson J.H."/>
            <person name="Farone M.B."/>
        </authorList>
    </citation>
    <scope>NUCLEOTIDE SEQUENCE</scope>
    <source>
        <strain evidence="7">CC99</strain>
    </source>
</reference>